<dbReference type="EMBL" id="PCXQ01000004">
    <property type="protein sequence ID" value="PJE51171.1"/>
    <property type="molecule type" value="Genomic_DNA"/>
</dbReference>
<dbReference type="PROSITE" id="PS51257">
    <property type="entry name" value="PROKAR_LIPOPROTEIN"/>
    <property type="match status" value="1"/>
</dbReference>
<keyword evidence="3" id="KW-0732">Signal</keyword>
<evidence type="ECO:0000313" key="5">
    <source>
        <dbReference type="Proteomes" id="UP000228496"/>
    </source>
</evidence>
<evidence type="ECO:0000256" key="1">
    <source>
        <dbReference type="SAM" id="Coils"/>
    </source>
</evidence>
<organism evidence="4 5">
    <name type="scientific">Candidatus Yanofskybacteria bacterium CG10_big_fil_rev_8_21_14_0_10_36_16</name>
    <dbReference type="NCBI Taxonomy" id="1975096"/>
    <lineage>
        <taxon>Bacteria</taxon>
        <taxon>Candidatus Yanofskyibacteriota</taxon>
    </lineage>
</organism>
<dbReference type="AlphaFoldDB" id="A0A2J0Q7W6"/>
<evidence type="ECO:0000256" key="2">
    <source>
        <dbReference type="SAM" id="MobiDB-lite"/>
    </source>
</evidence>
<feature type="region of interest" description="Disordered" evidence="2">
    <location>
        <begin position="22"/>
        <end position="65"/>
    </location>
</feature>
<name>A0A2J0Q7W6_9BACT</name>
<keyword evidence="1" id="KW-0175">Coiled coil</keyword>
<evidence type="ECO:0000313" key="4">
    <source>
        <dbReference type="EMBL" id="PJE51171.1"/>
    </source>
</evidence>
<protein>
    <recommendedName>
        <fullName evidence="6">Lipoprotein</fullName>
    </recommendedName>
</protein>
<proteinExistence type="predicted"/>
<dbReference type="Proteomes" id="UP000228496">
    <property type="component" value="Unassembled WGS sequence"/>
</dbReference>
<accession>A0A2J0Q7W6</accession>
<gene>
    <name evidence="4" type="ORF">COV29_02765</name>
</gene>
<feature type="compositionally biased region" description="Polar residues" evidence="2">
    <location>
        <begin position="55"/>
        <end position="65"/>
    </location>
</feature>
<feature type="signal peptide" evidence="3">
    <location>
        <begin position="1"/>
        <end position="20"/>
    </location>
</feature>
<comment type="caution">
    <text evidence="4">The sequence shown here is derived from an EMBL/GenBank/DDBJ whole genome shotgun (WGS) entry which is preliminary data.</text>
</comment>
<feature type="chain" id="PRO_5014362174" description="Lipoprotein" evidence="3">
    <location>
        <begin position="21"/>
        <end position="608"/>
    </location>
</feature>
<feature type="coiled-coil region" evidence="1">
    <location>
        <begin position="439"/>
        <end position="473"/>
    </location>
</feature>
<feature type="compositionally biased region" description="Basic and acidic residues" evidence="2">
    <location>
        <begin position="32"/>
        <end position="45"/>
    </location>
</feature>
<sequence>MKPALSVVLFLILLGAGCHNKPRVYTPPAPTKTEKEEPKPTKQENNDNAVGAIQKNKTPGNSSLNDDVIIEESKKRIKYAEKLMMKAGAISDRISGFKDQINQKSDDGFDMVQSNKALQELGNLLNLAVSSIVSALTIQDLDQPKAILDQIDTKLKTEVESLIKKASKFEIKDNSDKDGGEKFNDDRDFVRENLGYPSSPSLIQTGPLFFKTRILGYLPPIECRDGMGNYSLDFPPQVKIWRVCLDGGDCYDVVFIENVLGIDRFIMSQTLDDNTRNLALDTLCKTQGSGYENYKLISAYRVGTTPIGTPEQYLEQLITGRFRFADQFGLAALEGQKAAAALEDLEIKSLVFNTTLENVLQIKNTALNEIIDIIFGKEVNGTRIGGLIENYNENKKEEIIKRFLKIQSWEVTFLPDKDHKKRLLIMLDDPDSSTLSQTIDSYEKSIVALKVELEGVKKNLLRFERDYNDQNNELIFYDDDPVLIIAVLLKDVGFKFETVKGFIKKETPDLDVYYKLYWSQTKYAEPILAMDDFVKIKDVNNYAKDFSRLTSFMIKVPFKPDPQKGGIRHLSKGEYRLELRVRDNVRRKSSVNNPIIEFTVLPASERKK</sequence>
<reference evidence="4 5" key="1">
    <citation type="submission" date="2017-09" db="EMBL/GenBank/DDBJ databases">
        <title>Depth-based differentiation of microbial function through sediment-hosted aquifers and enrichment of novel symbionts in the deep terrestrial subsurface.</title>
        <authorList>
            <person name="Probst A.J."/>
            <person name="Ladd B."/>
            <person name="Jarett J.K."/>
            <person name="Geller-Mcgrath D.E."/>
            <person name="Sieber C.M."/>
            <person name="Emerson J.B."/>
            <person name="Anantharaman K."/>
            <person name="Thomas B.C."/>
            <person name="Malmstrom R."/>
            <person name="Stieglmeier M."/>
            <person name="Klingl A."/>
            <person name="Woyke T."/>
            <person name="Ryan C.M."/>
            <person name="Banfield J.F."/>
        </authorList>
    </citation>
    <scope>NUCLEOTIDE SEQUENCE [LARGE SCALE GENOMIC DNA]</scope>
    <source>
        <strain evidence="4">CG10_big_fil_rev_8_21_14_0_10_36_16</strain>
    </source>
</reference>
<evidence type="ECO:0008006" key="6">
    <source>
        <dbReference type="Google" id="ProtNLM"/>
    </source>
</evidence>
<evidence type="ECO:0000256" key="3">
    <source>
        <dbReference type="SAM" id="SignalP"/>
    </source>
</evidence>